<dbReference type="GO" id="GO:0009063">
    <property type="term" value="P:amino acid catabolic process"/>
    <property type="evidence" value="ECO:0007669"/>
    <property type="project" value="InterPro"/>
</dbReference>
<name>A0A8J8GBW3_9FLAO</name>
<evidence type="ECO:0000256" key="1">
    <source>
        <dbReference type="ARBA" id="ARBA00022723"/>
    </source>
</evidence>
<comment type="caution">
    <text evidence="3">The sequence shown here is derived from an EMBL/GenBank/DDBJ whole genome shotgun (WGS) entry which is preliminary data.</text>
</comment>
<feature type="domain" description="Mandelate racemase/muconate lactonizing enzyme C-terminal" evidence="2">
    <location>
        <begin position="128"/>
        <end position="241"/>
    </location>
</feature>
<reference evidence="3" key="1">
    <citation type="submission" date="2020-05" db="EMBL/GenBank/DDBJ databases">
        <title>Genomic Encyclopedia of Type Strains, Phase IV (KMG-V): Genome sequencing to study the core and pangenomes of soil and plant-associated prokaryotes.</title>
        <authorList>
            <person name="Whitman W."/>
        </authorList>
    </citation>
    <scope>NUCLEOTIDE SEQUENCE</scope>
    <source>
        <strain evidence="3">16F</strain>
    </source>
</reference>
<keyword evidence="4" id="KW-1185">Reference proteome</keyword>
<dbReference type="InterPro" id="IPR018110">
    <property type="entry name" value="Mandel_Rmase/mucon_lact_enz_CS"/>
</dbReference>
<keyword evidence="1" id="KW-0479">Metal-binding</keyword>
<evidence type="ECO:0000313" key="3">
    <source>
        <dbReference type="EMBL" id="NRS93115.1"/>
    </source>
</evidence>
<dbReference type="Proteomes" id="UP000610746">
    <property type="component" value="Unassembled WGS sequence"/>
</dbReference>
<dbReference type="GO" id="GO:0016854">
    <property type="term" value="F:racemase and epimerase activity"/>
    <property type="evidence" value="ECO:0007669"/>
    <property type="project" value="UniProtKB-ARBA"/>
</dbReference>
<dbReference type="RefSeq" id="WP_173779692.1">
    <property type="nucleotide sequence ID" value="NZ_JABSNO010000016.1"/>
</dbReference>
<dbReference type="InterPro" id="IPR029017">
    <property type="entry name" value="Enolase-like_N"/>
</dbReference>
<dbReference type="GO" id="GO:0046872">
    <property type="term" value="F:metal ion binding"/>
    <property type="evidence" value="ECO:0007669"/>
    <property type="project" value="UniProtKB-KW"/>
</dbReference>
<sequence>MKTAKFSKYILNFKNPSGTSRGILKTKETFFLEIFEENKKGVGECALFRGLSFDDVPEYEEKLQWLCNNINENPEKLKNELLNFPSIWFGYEQAFLNLNLPENIYFPSEFNKGKSSIKINGLIWMGDPDFMQTQIEEKLAQGFDCIKLKIGVDWNSEYEILKNLRQKFPANILELRVDANGGFTFDEAKIVLQELADLKIHSIEQPIKAMHPKSQNDKDCFVARNDDRSHMAELCAETPTPIALDEELIGVVNFEEKKALLEKIKPQFIILKPALVGGFSGCDEWIFIAEKMKIKWWITSALESNIGLNAIAQYTFTKNNTMPQGLGTGGLFTNNLNSALDLQGDQLSFKTS</sequence>
<dbReference type="PROSITE" id="PS00909">
    <property type="entry name" value="MR_MLE_2"/>
    <property type="match status" value="1"/>
</dbReference>
<dbReference type="Gene3D" id="3.20.20.120">
    <property type="entry name" value="Enolase-like C-terminal domain"/>
    <property type="match status" value="1"/>
</dbReference>
<dbReference type="SMART" id="SM00922">
    <property type="entry name" value="MR_MLE"/>
    <property type="match status" value="1"/>
</dbReference>
<dbReference type="SFLD" id="SFLDF00009">
    <property type="entry name" value="o-succinylbenzoate_synthase"/>
    <property type="match status" value="1"/>
</dbReference>
<dbReference type="SUPFAM" id="SSF51604">
    <property type="entry name" value="Enolase C-terminal domain-like"/>
    <property type="match status" value="1"/>
</dbReference>
<protein>
    <submittedName>
        <fullName evidence="3">O-succinylbenzoate synthase</fullName>
    </submittedName>
</protein>
<evidence type="ECO:0000259" key="2">
    <source>
        <dbReference type="SMART" id="SM00922"/>
    </source>
</evidence>
<evidence type="ECO:0000313" key="4">
    <source>
        <dbReference type="Proteomes" id="UP000610746"/>
    </source>
</evidence>
<dbReference type="Pfam" id="PF13378">
    <property type="entry name" value="MR_MLE_C"/>
    <property type="match status" value="2"/>
</dbReference>
<gene>
    <name evidence="3" type="ORF">HNQ03_002201</name>
</gene>
<organism evidence="3 4">
    <name type="scientific">Frigoriflavimonas asaccharolytica</name>
    <dbReference type="NCBI Taxonomy" id="2735899"/>
    <lineage>
        <taxon>Bacteria</taxon>
        <taxon>Pseudomonadati</taxon>
        <taxon>Bacteroidota</taxon>
        <taxon>Flavobacteriia</taxon>
        <taxon>Flavobacteriales</taxon>
        <taxon>Weeksellaceae</taxon>
        <taxon>Frigoriflavimonas</taxon>
    </lineage>
</organism>
<dbReference type="InterPro" id="IPR013342">
    <property type="entry name" value="Mandelate_racemase_C"/>
</dbReference>
<dbReference type="SFLD" id="SFLDG00180">
    <property type="entry name" value="muconate_cycloisomerase"/>
    <property type="match status" value="1"/>
</dbReference>
<dbReference type="SUPFAM" id="SSF54826">
    <property type="entry name" value="Enolase N-terminal domain-like"/>
    <property type="match status" value="1"/>
</dbReference>
<dbReference type="CDD" id="cd03320">
    <property type="entry name" value="OSBS"/>
    <property type="match status" value="1"/>
</dbReference>
<dbReference type="SFLD" id="SFLDS00001">
    <property type="entry name" value="Enolase"/>
    <property type="match status" value="1"/>
</dbReference>
<dbReference type="InterPro" id="IPR036849">
    <property type="entry name" value="Enolase-like_C_sf"/>
</dbReference>
<dbReference type="InterPro" id="IPR029065">
    <property type="entry name" value="Enolase_C-like"/>
</dbReference>
<accession>A0A8J8GBW3</accession>
<dbReference type="EMBL" id="JABSNO010000016">
    <property type="protein sequence ID" value="NRS93115.1"/>
    <property type="molecule type" value="Genomic_DNA"/>
</dbReference>
<dbReference type="PANTHER" id="PTHR48073:SF2">
    <property type="entry name" value="O-SUCCINYLBENZOATE SYNTHASE"/>
    <property type="match status" value="1"/>
</dbReference>
<proteinExistence type="predicted"/>
<dbReference type="AlphaFoldDB" id="A0A8J8GBW3"/>
<dbReference type="PANTHER" id="PTHR48073">
    <property type="entry name" value="O-SUCCINYLBENZOATE SYNTHASE-RELATED"/>
    <property type="match status" value="1"/>
</dbReference>
<dbReference type="Gene3D" id="3.30.390.10">
    <property type="entry name" value="Enolase-like, N-terminal domain"/>
    <property type="match status" value="1"/>
</dbReference>